<evidence type="ECO:0000256" key="3">
    <source>
        <dbReference type="ARBA" id="ARBA00022598"/>
    </source>
</evidence>
<dbReference type="GO" id="GO:0005524">
    <property type="term" value="F:ATP binding"/>
    <property type="evidence" value="ECO:0007669"/>
    <property type="project" value="UniProtKB-KW"/>
</dbReference>
<dbReference type="HAMAP" id="MF_00158">
    <property type="entry name" value="PanC"/>
    <property type="match status" value="1"/>
</dbReference>
<dbReference type="NCBIfam" id="TIGR00018">
    <property type="entry name" value="panC"/>
    <property type="match status" value="1"/>
</dbReference>
<reference evidence="9" key="1">
    <citation type="journal article" date="2014" name="Int. J. Syst. Evol. Microbiol.">
        <title>Complete genome sequence of Corynebacterium casei LMG S-19264T (=DSM 44701T), isolated from a smear-ripened cheese.</title>
        <authorList>
            <consortium name="US DOE Joint Genome Institute (JGI-PGF)"/>
            <person name="Walter F."/>
            <person name="Albersmeier A."/>
            <person name="Kalinowski J."/>
            <person name="Ruckert C."/>
        </authorList>
    </citation>
    <scope>NUCLEOTIDE SEQUENCE</scope>
    <source>
        <strain evidence="9">CGMCC 1.15758</strain>
    </source>
</reference>
<sequence>MKIFNDIASWQTTRQQIATDKTLGVVMTMGALHKGHLSLIKQSQQDNEYTLVTIFVNPTQFNNQGDFDNYPNTWQQDVDLLTMEGVDFLLSPHKEMIYPDNYNYQINEKSLSQILCGASRPGHFGGMLTIVMKLLNIAQANNAYFGEKDYQQFQLIKGMAQAFFIPTNIVSCPIIREEDGLAFSSRNLRLDESARNKAGYFAQTIRQSHDIEQVRNTLIANHITIDYLEDIDNRRFAAVIIDDVRLIDNFPLAEITKLTKENA</sequence>
<comment type="similarity">
    <text evidence="2 8">Belongs to the pantothenate synthetase family.</text>
</comment>
<evidence type="ECO:0000256" key="7">
    <source>
        <dbReference type="ARBA" id="ARBA00048258"/>
    </source>
</evidence>
<evidence type="ECO:0000256" key="5">
    <source>
        <dbReference type="ARBA" id="ARBA00022741"/>
    </source>
</evidence>
<comment type="caution">
    <text evidence="9">The sequence shown here is derived from an EMBL/GenBank/DDBJ whole genome shotgun (WGS) entry which is preliminary data.</text>
</comment>
<feature type="binding site" evidence="8">
    <location>
        <position position="60"/>
    </location>
    <ligand>
        <name>beta-alanine</name>
        <dbReference type="ChEBI" id="CHEBI:57966"/>
    </ligand>
</feature>
<comment type="subcellular location">
    <subcellularLocation>
        <location evidence="8">Cytoplasm</location>
    </subcellularLocation>
</comment>
<reference evidence="9" key="2">
    <citation type="submission" date="2020-09" db="EMBL/GenBank/DDBJ databases">
        <authorList>
            <person name="Sun Q."/>
            <person name="Zhou Y."/>
        </authorList>
    </citation>
    <scope>NUCLEOTIDE SEQUENCE</scope>
    <source>
        <strain evidence="9">CGMCC 1.15758</strain>
    </source>
</reference>
<dbReference type="Gene3D" id="3.40.50.620">
    <property type="entry name" value="HUPs"/>
    <property type="match status" value="1"/>
</dbReference>
<dbReference type="EC" id="6.3.2.1" evidence="8"/>
<dbReference type="NCBIfam" id="TIGR00125">
    <property type="entry name" value="cyt_tran_rel"/>
    <property type="match status" value="1"/>
</dbReference>
<evidence type="ECO:0000256" key="6">
    <source>
        <dbReference type="ARBA" id="ARBA00022840"/>
    </source>
</evidence>
<comment type="function">
    <text evidence="8">Catalyzes the condensation of pantoate with beta-alanine in an ATP-dependent reaction via a pantoyl-adenylate intermediate.</text>
</comment>
<dbReference type="SUPFAM" id="SSF52374">
    <property type="entry name" value="Nucleotidylyl transferase"/>
    <property type="match status" value="1"/>
</dbReference>
<proteinExistence type="inferred from homology"/>
<dbReference type="InterPro" id="IPR004821">
    <property type="entry name" value="Cyt_trans-like"/>
</dbReference>
<dbReference type="UniPathway" id="UPA00028">
    <property type="reaction ID" value="UER00005"/>
</dbReference>
<dbReference type="AlphaFoldDB" id="A0A8J3E7Z3"/>
<evidence type="ECO:0000256" key="4">
    <source>
        <dbReference type="ARBA" id="ARBA00022655"/>
    </source>
</evidence>
<keyword evidence="3 8" id="KW-0436">Ligase</keyword>
<keyword evidence="8" id="KW-0963">Cytoplasm</keyword>
<comment type="miscellaneous">
    <text evidence="8">The reaction proceeds by a bi uni uni bi ping pong mechanism.</text>
</comment>
<dbReference type="GO" id="GO:0004592">
    <property type="term" value="F:pantoate-beta-alanine ligase activity"/>
    <property type="evidence" value="ECO:0007669"/>
    <property type="project" value="UniProtKB-UniRule"/>
</dbReference>
<dbReference type="Gene3D" id="3.30.1300.10">
    <property type="entry name" value="Pantoate-beta-alanine ligase, C-terminal domain"/>
    <property type="match status" value="1"/>
</dbReference>
<dbReference type="EMBL" id="BMJS01000002">
    <property type="protein sequence ID" value="GGF89403.1"/>
    <property type="molecule type" value="Genomic_DNA"/>
</dbReference>
<organism evidence="9 10">
    <name type="scientific">Cysteiniphilum litorale</name>
    <dbReference type="NCBI Taxonomy" id="2056700"/>
    <lineage>
        <taxon>Bacteria</taxon>
        <taxon>Pseudomonadati</taxon>
        <taxon>Pseudomonadota</taxon>
        <taxon>Gammaproteobacteria</taxon>
        <taxon>Thiotrichales</taxon>
        <taxon>Fastidiosibacteraceae</taxon>
        <taxon>Cysteiniphilum</taxon>
    </lineage>
</organism>
<dbReference type="InterPro" id="IPR003721">
    <property type="entry name" value="Pantoate_ligase"/>
</dbReference>
<evidence type="ECO:0000313" key="10">
    <source>
        <dbReference type="Proteomes" id="UP000636949"/>
    </source>
</evidence>
<evidence type="ECO:0000256" key="8">
    <source>
        <dbReference type="HAMAP-Rule" id="MF_00158"/>
    </source>
</evidence>
<dbReference type="PANTHER" id="PTHR21299:SF1">
    <property type="entry name" value="PANTOATE--BETA-ALANINE LIGASE"/>
    <property type="match status" value="1"/>
</dbReference>
<feature type="binding site" evidence="8">
    <location>
        <position position="60"/>
    </location>
    <ligand>
        <name>(R)-pantoate</name>
        <dbReference type="ChEBI" id="CHEBI:15980"/>
    </ligand>
</feature>
<feature type="binding site" evidence="8">
    <location>
        <begin position="29"/>
        <end position="36"/>
    </location>
    <ligand>
        <name>ATP</name>
        <dbReference type="ChEBI" id="CHEBI:30616"/>
    </ligand>
</feature>
<comment type="pathway">
    <text evidence="1 8">Cofactor biosynthesis; (R)-pantothenate biosynthesis; (R)-pantothenate from (R)-pantoate and beta-alanine: step 1/1.</text>
</comment>
<comment type="catalytic activity">
    <reaction evidence="7 8">
        <text>(R)-pantoate + beta-alanine + ATP = (R)-pantothenate + AMP + diphosphate + H(+)</text>
        <dbReference type="Rhea" id="RHEA:10912"/>
        <dbReference type="ChEBI" id="CHEBI:15378"/>
        <dbReference type="ChEBI" id="CHEBI:15980"/>
        <dbReference type="ChEBI" id="CHEBI:29032"/>
        <dbReference type="ChEBI" id="CHEBI:30616"/>
        <dbReference type="ChEBI" id="CHEBI:33019"/>
        <dbReference type="ChEBI" id="CHEBI:57966"/>
        <dbReference type="ChEBI" id="CHEBI:456215"/>
        <dbReference type="EC" id="6.3.2.1"/>
    </reaction>
</comment>
<feature type="active site" description="Proton donor" evidence="8">
    <location>
        <position position="36"/>
    </location>
</feature>
<dbReference type="GO" id="GO:0005829">
    <property type="term" value="C:cytosol"/>
    <property type="evidence" value="ECO:0007669"/>
    <property type="project" value="TreeGrafter"/>
</dbReference>
<evidence type="ECO:0000256" key="2">
    <source>
        <dbReference type="ARBA" id="ARBA00009256"/>
    </source>
</evidence>
<feature type="binding site" evidence="8">
    <location>
        <begin position="146"/>
        <end position="149"/>
    </location>
    <ligand>
        <name>ATP</name>
        <dbReference type="ChEBI" id="CHEBI:30616"/>
    </ligand>
</feature>
<accession>A0A8J3E7Z3</accession>
<dbReference type="InterPro" id="IPR042176">
    <property type="entry name" value="Pantoate_ligase_C"/>
</dbReference>
<feature type="binding site" evidence="8">
    <location>
        <position position="175"/>
    </location>
    <ligand>
        <name>ATP</name>
        <dbReference type="ChEBI" id="CHEBI:30616"/>
    </ligand>
</feature>
<dbReference type="Pfam" id="PF02569">
    <property type="entry name" value="Pantoate_ligase"/>
    <property type="match status" value="1"/>
</dbReference>
<comment type="subunit">
    <text evidence="8">Homodimer.</text>
</comment>
<keyword evidence="5 8" id="KW-0547">Nucleotide-binding</keyword>
<evidence type="ECO:0000256" key="1">
    <source>
        <dbReference type="ARBA" id="ARBA00004990"/>
    </source>
</evidence>
<dbReference type="PANTHER" id="PTHR21299">
    <property type="entry name" value="CYTIDYLATE KINASE/PANTOATE-BETA-ALANINE LIGASE"/>
    <property type="match status" value="1"/>
</dbReference>
<keyword evidence="10" id="KW-1185">Reference proteome</keyword>
<name>A0A8J3E7Z3_9GAMM</name>
<gene>
    <name evidence="8 9" type="primary">panC</name>
    <name evidence="9" type="ORF">GCM10010995_03390</name>
</gene>
<dbReference type="OrthoDB" id="9773087at2"/>
<feature type="binding site" evidence="8">
    <location>
        <begin position="183"/>
        <end position="186"/>
    </location>
    <ligand>
        <name>ATP</name>
        <dbReference type="ChEBI" id="CHEBI:30616"/>
    </ligand>
</feature>
<protein>
    <recommendedName>
        <fullName evidence="8">Pantothenate synthetase</fullName>
        <shortName evidence="8">PS</shortName>
        <ecNumber evidence="8">6.3.2.1</ecNumber>
    </recommendedName>
    <alternativeName>
        <fullName evidence="8">Pantoate--beta-alanine ligase</fullName>
    </alternativeName>
    <alternativeName>
        <fullName evidence="8">Pantoate-activating enzyme</fullName>
    </alternativeName>
</protein>
<dbReference type="GO" id="GO:0015940">
    <property type="term" value="P:pantothenate biosynthetic process"/>
    <property type="evidence" value="ECO:0007669"/>
    <property type="project" value="UniProtKB-UniRule"/>
</dbReference>
<dbReference type="InterPro" id="IPR014729">
    <property type="entry name" value="Rossmann-like_a/b/a_fold"/>
</dbReference>
<dbReference type="RefSeq" id="WP_117001438.1">
    <property type="nucleotide sequence ID" value="NZ_BMJS01000002.1"/>
</dbReference>
<keyword evidence="6 8" id="KW-0067">ATP-binding</keyword>
<keyword evidence="4 8" id="KW-0566">Pantothenate biosynthesis</keyword>
<dbReference type="Proteomes" id="UP000636949">
    <property type="component" value="Unassembled WGS sequence"/>
</dbReference>
<evidence type="ECO:0000313" key="9">
    <source>
        <dbReference type="EMBL" id="GGF89403.1"/>
    </source>
</evidence>
<feature type="binding site" evidence="8">
    <location>
        <position position="152"/>
    </location>
    <ligand>
        <name>(R)-pantoate</name>
        <dbReference type="ChEBI" id="CHEBI:15980"/>
    </ligand>
</feature>